<evidence type="ECO:0000313" key="8">
    <source>
        <dbReference type="Proteomes" id="UP000235649"/>
    </source>
</evidence>
<keyword evidence="4 6" id="KW-1133">Transmembrane helix</keyword>
<evidence type="ECO:0000256" key="3">
    <source>
        <dbReference type="ARBA" id="ARBA00022692"/>
    </source>
</evidence>
<protein>
    <submittedName>
        <fullName evidence="7">Cellulose synthase</fullName>
    </submittedName>
</protein>
<dbReference type="InterPro" id="IPR018513">
    <property type="entry name" value="Cell_synthase_bac"/>
</dbReference>
<evidence type="ECO:0000256" key="6">
    <source>
        <dbReference type="SAM" id="Phobius"/>
    </source>
</evidence>
<comment type="subcellular location">
    <subcellularLocation>
        <location evidence="1">Cell membrane</location>
        <topology evidence="1">Single-pass membrane protein</topology>
    </subcellularLocation>
</comment>
<keyword evidence="3 6" id="KW-0812">Transmembrane</keyword>
<keyword evidence="5 6" id="KW-0472">Membrane</keyword>
<dbReference type="Pfam" id="PF03170">
    <property type="entry name" value="BcsB"/>
    <property type="match status" value="1"/>
</dbReference>
<gene>
    <name evidence="7" type="ORF">CBP76_07725</name>
</gene>
<dbReference type="GO" id="GO:0006011">
    <property type="term" value="P:UDP-alpha-D-glucose metabolic process"/>
    <property type="evidence" value="ECO:0007669"/>
    <property type="project" value="InterPro"/>
</dbReference>
<evidence type="ECO:0000256" key="2">
    <source>
        <dbReference type="ARBA" id="ARBA00022475"/>
    </source>
</evidence>
<dbReference type="Proteomes" id="UP000235649">
    <property type="component" value="Unassembled WGS sequence"/>
</dbReference>
<dbReference type="PANTHER" id="PTHR39083">
    <property type="entry name" value="CYCLIC DI-GMP-BINDING PROTEIN"/>
    <property type="match status" value="1"/>
</dbReference>
<sequence length="678" mass="76363">MIGFLSQSNLVLADDTYTYTQNFQNKTSTLSGKSVQSSMYFVKMDYWDVKKATFNLNYQVSQLSSRQNSDITVSVNGVKFDSFRPKDETGFQSQQIEIPLNLLKGSNKIQINGQILNQDGDKDYQLQQTPANWLTIKKGSNINFEYTLKQAENTLHSFYHHFSGEDTVTSQHSKIVTANNPTGDELTASMIALSGESRVITTDNDQVHVLKMNDMNAQKDDYLMVVAKYNKLPADLKKQVSRKEIENKAVIKTYYADNRYYLIITAETGALLKKAARFVANEELMNETDKAVEEVDNSTDTFTSILHDNGHYKLTSSEDNIQGAGHRESSYFITLPNDHTNIDGSLIKLKFRYSKNLNFNRALATVYVNNTIVGSKKLTAAKADGDTLTINVPRGITLGNSFQVRVAFDLEMLDQNTSDNSDTPWAQVEPQSSIYVKSERSNDLLFSNYPTLFINNQSYDNIAVIVPKKLDNYDFSTLTNIFNLIGNFSKGNTGDIQFYTKEPSKSVLRNSNVIVVGTPKTNSFIRTLNSKLYFKYSKNFDRIVSNEKLSIEKDYGKTIGTDQLLRSPYNDKKGLLVVTGPSSKATYFASTQINFQKNIQQYNGDAIIVDSNNAHYSYRFKKNKAIDKSLETKNFISRNSQLMIYLGFAIIVLIMIGVGVFLTIRKQGINNGGNKSGE</sequence>
<comment type="caution">
    <text evidence="7">The sequence shown here is derived from an EMBL/GenBank/DDBJ whole genome shotgun (WGS) entry which is preliminary data.</text>
</comment>
<proteinExistence type="predicted"/>
<dbReference type="AlphaFoldDB" id="A0A2N7ATR4"/>
<evidence type="ECO:0000313" key="7">
    <source>
        <dbReference type="EMBL" id="PMD69828.1"/>
    </source>
</evidence>
<name>A0A2N7ATR4_9LACO</name>
<dbReference type="Gene3D" id="2.60.120.260">
    <property type="entry name" value="Galactose-binding domain-like"/>
    <property type="match status" value="2"/>
</dbReference>
<feature type="transmembrane region" description="Helical" evidence="6">
    <location>
        <begin position="642"/>
        <end position="664"/>
    </location>
</feature>
<dbReference type="EMBL" id="NIPR01000024">
    <property type="protein sequence ID" value="PMD69828.1"/>
    <property type="molecule type" value="Genomic_DNA"/>
</dbReference>
<dbReference type="PANTHER" id="PTHR39083:SF1">
    <property type="entry name" value="CYCLIC DI-GMP-BINDING PROTEIN"/>
    <property type="match status" value="1"/>
</dbReference>
<reference evidence="7 8" key="1">
    <citation type="submission" date="2017-05" db="EMBL/GenBank/DDBJ databases">
        <title>Lactobacillus nurukis nov., sp. nov., isolated from nuruk.</title>
        <authorList>
            <person name="Kim S.-J."/>
        </authorList>
    </citation>
    <scope>NUCLEOTIDE SEQUENCE [LARGE SCALE GENOMIC DNA]</scope>
    <source>
        <strain evidence="7 8">SYF10-1a</strain>
    </source>
</reference>
<organism evidence="7 8">
    <name type="scientific">Companilactobacillus nuruki</name>
    <dbReference type="NCBI Taxonomy" id="1993540"/>
    <lineage>
        <taxon>Bacteria</taxon>
        <taxon>Bacillati</taxon>
        <taxon>Bacillota</taxon>
        <taxon>Bacilli</taxon>
        <taxon>Lactobacillales</taxon>
        <taxon>Lactobacillaceae</taxon>
        <taxon>Companilactobacillus</taxon>
    </lineage>
</organism>
<evidence type="ECO:0000256" key="4">
    <source>
        <dbReference type="ARBA" id="ARBA00022989"/>
    </source>
</evidence>
<evidence type="ECO:0000256" key="1">
    <source>
        <dbReference type="ARBA" id="ARBA00004162"/>
    </source>
</evidence>
<keyword evidence="8" id="KW-1185">Reference proteome</keyword>
<dbReference type="GO" id="GO:0005886">
    <property type="term" value="C:plasma membrane"/>
    <property type="evidence" value="ECO:0007669"/>
    <property type="project" value="UniProtKB-SubCell"/>
</dbReference>
<accession>A0A2N7ATR4</accession>
<evidence type="ECO:0000256" key="5">
    <source>
        <dbReference type="ARBA" id="ARBA00023136"/>
    </source>
</evidence>
<keyword evidence="2" id="KW-1003">Cell membrane</keyword>
<dbReference type="OrthoDB" id="2655838at2"/>
<dbReference type="RefSeq" id="WP_102196329.1">
    <property type="nucleotide sequence ID" value="NZ_NIPR01000024.1"/>
</dbReference>